<proteinExistence type="predicted"/>
<organism evidence="2 3">
    <name type="scientific">Electrophorus voltai</name>
    <dbReference type="NCBI Taxonomy" id="2609070"/>
    <lineage>
        <taxon>Eukaryota</taxon>
        <taxon>Metazoa</taxon>
        <taxon>Chordata</taxon>
        <taxon>Craniata</taxon>
        <taxon>Vertebrata</taxon>
        <taxon>Euteleostomi</taxon>
        <taxon>Actinopterygii</taxon>
        <taxon>Neopterygii</taxon>
        <taxon>Teleostei</taxon>
        <taxon>Ostariophysi</taxon>
        <taxon>Gymnotiformes</taxon>
        <taxon>Gymnotoidei</taxon>
        <taxon>Gymnotidae</taxon>
        <taxon>Electrophorus</taxon>
    </lineage>
</organism>
<comment type="caution">
    <text evidence="2">The sequence shown here is derived from an EMBL/GenBank/DDBJ whole genome shotgun (WGS) entry which is preliminary data.</text>
</comment>
<evidence type="ECO:0000256" key="1">
    <source>
        <dbReference type="SAM" id="MobiDB-lite"/>
    </source>
</evidence>
<dbReference type="AlphaFoldDB" id="A0AAD8YU94"/>
<feature type="compositionally biased region" description="Low complexity" evidence="1">
    <location>
        <begin position="74"/>
        <end position="86"/>
    </location>
</feature>
<reference evidence="2" key="1">
    <citation type="submission" date="2023-03" db="EMBL/GenBank/DDBJ databases">
        <title>Electrophorus voltai genome.</title>
        <authorList>
            <person name="Bian C."/>
        </authorList>
    </citation>
    <scope>NUCLEOTIDE SEQUENCE</scope>
    <source>
        <strain evidence="2">CB-2022</strain>
        <tissue evidence="2">Muscle</tissue>
    </source>
</reference>
<feature type="region of interest" description="Disordered" evidence="1">
    <location>
        <begin position="40"/>
        <end position="107"/>
    </location>
</feature>
<sequence length="107" mass="11367">MKDAVPMADLPILVFSGEYQSRCTVLGCEHRLSWALELSQVSNREASSEEEDTPPKVKGPRVHAPTPNPRGGKKAAALLPAPEPGETAGALPDTKDYTPPPPQAAII</sequence>
<dbReference type="EMBL" id="JAROKS010000023">
    <property type="protein sequence ID" value="KAK1787300.1"/>
    <property type="molecule type" value="Genomic_DNA"/>
</dbReference>
<name>A0AAD8YU94_9TELE</name>
<accession>A0AAD8YU94</accession>
<evidence type="ECO:0000313" key="3">
    <source>
        <dbReference type="Proteomes" id="UP001239994"/>
    </source>
</evidence>
<gene>
    <name evidence="2" type="ORF">P4O66_002805</name>
</gene>
<dbReference type="Proteomes" id="UP001239994">
    <property type="component" value="Unassembled WGS sequence"/>
</dbReference>
<evidence type="ECO:0000313" key="2">
    <source>
        <dbReference type="EMBL" id="KAK1787300.1"/>
    </source>
</evidence>
<keyword evidence="3" id="KW-1185">Reference proteome</keyword>
<protein>
    <submittedName>
        <fullName evidence="2">Uncharacterized protein</fullName>
    </submittedName>
</protein>
<feature type="compositionally biased region" description="Pro residues" evidence="1">
    <location>
        <begin position="98"/>
        <end position="107"/>
    </location>
</feature>